<dbReference type="Gene3D" id="3.40.50.10540">
    <property type="entry name" value="Crotonobetainyl-coa:carnitine coa-transferase, domain 1"/>
    <property type="match status" value="1"/>
</dbReference>
<dbReference type="InterPro" id="IPR023606">
    <property type="entry name" value="CoA-Trfase_III_dom_1_sf"/>
</dbReference>
<keyword evidence="3" id="KW-1185">Reference proteome</keyword>
<sequence length="474" mass="51599">MATQADFERLSNWAPMLNRDANIDHRKCSRSVPTEVLSLGLGRTGTLSMQEALKILGYPNTYHYSSIFANVQDADMSLRANAITDVPAVCFWRELLDAYPDVKVVLVERDEDKWYKSCCTLLDGVLDPFGRYVLRFTDPFWFGKIITCGGLWVEGLFGSLDPVQAKANARAAYRKHNADIRATVPKGRLLEYRLGSGWEPLCAFLGKEVPGALFPNRNDSKTLEILFKYLLGKTIRRSLTNIAIVCDALCIGGTPHAGTLSIGLLFGSAGGIEMEAANGKWMTMPDADDGILVCLDDAVPLCGFGPAELVALNPGIIYANLSAFGTAGPWADRRGFDSLVQTCSGMNVSEAAYFGNVDGQVARPLPCQALDHTSGYFLATGIAAAVYKRAVEGGAWQVDVSLAGTMKFLRSLGQVTPSNDDVLAEGEVPQHYYEERKSAFGTLRAVKHSASIEGAMPGWDFMPRPLGSDEPEWL</sequence>
<protein>
    <recommendedName>
        <fullName evidence="4">CoA-transferase family III</fullName>
    </recommendedName>
</protein>
<dbReference type="InterPro" id="IPR027417">
    <property type="entry name" value="P-loop_NTPase"/>
</dbReference>
<gene>
    <name evidence="2" type="ORF">B0A55_13022</name>
</gene>
<dbReference type="InterPro" id="IPR003673">
    <property type="entry name" value="CoA-Trfase_fam_III"/>
</dbReference>
<evidence type="ECO:0000313" key="3">
    <source>
        <dbReference type="Proteomes" id="UP000309340"/>
    </source>
</evidence>
<organism evidence="2 3">
    <name type="scientific">Friedmanniomyces simplex</name>
    <dbReference type="NCBI Taxonomy" id="329884"/>
    <lineage>
        <taxon>Eukaryota</taxon>
        <taxon>Fungi</taxon>
        <taxon>Dikarya</taxon>
        <taxon>Ascomycota</taxon>
        <taxon>Pezizomycotina</taxon>
        <taxon>Dothideomycetes</taxon>
        <taxon>Dothideomycetidae</taxon>
        <taxon>Mycosphaerellales</taxon>
        <taxon>Teratosphaeriaceae</taxon>
        <taxon>Friedmanniomyces</taxon>
    </lineage>
</organism>
<evidence type="ECO:0008006" key="4">
    <source>
        <dbReference type="Google" id="ProtNLM"/>
    </source>
</evidence>
<comment type="caution">
    <text evidence="2">The sequence shown here is derived from an EMBL/GenBank/DDBJ whole genome shotgun (WGS) entry which is preliminary data.</text>
</comment>
<proteinExistence type="inferred from homology"/>
<dbReference type="STRING" id="329884.A0A4U0WER6"/>
<dbReference type="InterPro" id="IPR040632">
    <property type="entry name" value="Sulfotransfer_4"/>
</dbReference>
<name>A0A4U0WER6_9PEZI</name>
<dbReference type="GO" id="GO:0003824">
    <property type="term" value="F:catalytic activity"/>
    <property type="evidence" value="ECO:0007669"/>
    <property type="project" value="InterPro"/>
</dbReference>
<dbReference type="SUPFAM" id="SSF89796">
    <property type="entry name" value="CoA-transferase family III (CaiB/BaiF)"/>
    <property type="match status" value="1"/>
</dbReference>
<dbReference type="Proteomes" id="UP000309340">
    <property type="component" value="Unassembled WGS sequence"/>
</dbReference>
<evidence type="ECO:0000313" key="2">
    <source>
        <dbReference type="EMBL" id="TKA61294.1"/>
    </source>
</evidence>
<reference evidence="2 3" key="1">
    <citation type="submission" date="2017-03" db="EMBL/GenBank/DDBJ databases">
        <title>Genomes of endolithic fungi from Antarctica.</title>
        <authorList>
            <person name="Coleine C."/>
            <person name="Masonjones S."/>
            <person name="Stajich J.E."/>
        </authorList>
    </citation>
    <scope>NUCLEOTIDE SEQUENCE [LARGE SCALE GENOMIC DNA]</scope>
    <source>
        <strain evidence="2 3">CCFEE 5184</strain>
    </source>
</reference>
<comment type="similarity">
    <text evidence="1">Belongs to the CoA-transferase III family.</text>
</comment>
<dbReference type="PANTHER" id="PTHR36978">
    <property type="entry name" value="P-LOOP CONTAINING NUCLEOTIDE TRIPHOSPHATE HYDROLASE"/>
    <property type="match status" value="1"/>
</dbReference>
<dbReference type="OrthoDB" id="408152at2759"/>
<accession>A0A4U0WER6</accession>
<dbReference type="Gene3D" id="3.40.50.300">
    <property type="entry name" value="P-loop containing nucleotide triphosphate hydrolases"/>
    <property type="match status" value="1"/>
</dbReference>
<dbReference type="EMBL" id="NAJQ01001245">
    <property type="protein sequence ID" value="TKA61294.1"/>
    <property type="molecule type" value="Genomic_DNA"/>
</dbReference>
<dbReference type="SUPFAM" id="SSF52540">
    <property type="entry name" value="P-loop containing nucleoside triphosphate hydrolases"/>
    <property type="match status" value="1"/>
</dbReference>
<dbReference type="Pfam" id="PF02515">
    <property type="entry name" value="CoA_transf_3"/>
    <property type="match status" value="1"/>
</dbReference>
<evidence type="ECO:0000256" key="1">
    <source>
        <dbReference type="ARBA" id="ARBA00008383"/>
    </source>
</evidence>
<dbReference type="Pfam" id="PF17784">
    <property type="entry name" value="Sulfotransfer_4"/>
    <property type="match status" value="2"/>
</dbReference>
<dbReference type="PANTHER" id="PTHR36978:SF4">
    <property type="entry name" value="P-LOOP CONTAINING NUCLEOSIDE TRIPHOSPHATE HYDROLASE PROTEIN"/>
    <property type="match status" value="1"/>
</dbReference>
<dbReference type="AlphaFoldDB" id="A0A4U0WER6"/>